<dbReference type="EMBL" id="CP036273">
    <property type="protein sequence ID" value="QDU18980.1"/>
    <property type="molecule type" value="Genomic_DNA"/>
</dbReference>
<evidence type="ECO:0000313" key="2">
    <source>
        <dbReference type="Proteomes" id="UP000319576"/>
    </source>
</evidence>
<protein>
    <submittedName>
        <fullName evidence="1">Uncharacterized protein</fullName>
    </submittedName>
</protein>
<reference evidence="1 2" key="1">
    <citation type="submission" date="2019-02" db="EMBL/GenBank/DDBJ databases">
        <title>Deep-cultivation of Planctomycetes and their phenomic and genomic characterization uncovers novel biology.</title>
        <authorList>
            <person name="Wiegand S."/>
            <person name="Jogler M."/>
            <person name="Boedeker C."/>
            <person name="Pinto D."/>
            <person name="Vollmers J."/>
            <person name="Rivas-Marin E."/>
            <person name="Kohn T."/>
            <person name="Peeters S.H."/>
            <person name="Heuer A."/>
            <person name="Rast P."/>
            <person name="Oberbeckmann S."/>
            <person name="Bunk B."/>
            <person name="Jeske O."/>
            <person name="Meyerdierks A."/>
            <person name="Storesund J.E."/>
            <person name="Kallscheuer N."/>
            <person name="Luecker S."/>
            <person name="Lage O.M."/>
            <person name="Pohl T."/>
            <person name="Merkel B.J."/>
            <person name="Hornburger P."/>
            <person name="Mueller R.-W."/>
            <person name="Bruemmer F."/>
            <person name="Labrenz M."/>
            <person name="Spormann A.M."/>
            <person name="Op den Camp H."/>
            <person name="Overmann J."/>
            <person name="Amann R."/>
            <person name="Jetten M.S.M."/>
            <person name="Mascher T."/>
            <person name="Medema M.H."/>
            <person name="Devos D.P."/>
            <person name="Kaster A.-K."/>
            <person name="Ovreas L."/>
            <person name="Rohde M."/>
            <person name="Galperin M.Y."/>
            <person name="Jogler C."/>
        </authorList>
    </citation>
    <scope>NUCLEOTIDE SEQUENCE [LARGE SCALE GENOMIC DNA]</scope>
    <source>
        <strain evidence="1 2">ETA_A1</strain>
    </source>
</reference>
<dbReference type="SUPFAM" id="SSF159941">
    <property type="entry name" value="MM3350-like"/>
    <property type="match status" value="1"/>
</dbReference>
<evidence type="ECO:0000313" key="1">
    <source>
        <dbReference type="EMBL" id="QDU18980.1"/>
    </source>
</evidence>
<dbReference type="Proteomes" id="UP000319576">
    <property type="component" value="Chromosome"/>
</dbReference>
<dbReference type="AlphaFoldDB" id="A0A517XN94"/>
<accession>A0A517XN94</accession>
<proteinExistence type="predicted"/>
<name>A0A517XN94_9BACT</name>
<dbReference type="InterPro" id="IPR024047">
    <property type="entry name" value="MM3350-like_sf"/>
</dbReference>
<organism evidence="1 2">
    <name type="scientific">Urbifossiella limnaea</name>
    <dbReference type="NCBI Taxonomy" id="2528023"/>
    <lineage>
        <taxon>Bacteria</taxon>
        <taxon>Pseudomonadati</taxon>
        <taxon>Planctomycetota</taxon>
        <taxon>Planctomycetia</taxon>
        <taxon>Gemmatales</taxon>
        <taxon>Gemmataceae</taxon>
        <taxon>Urbifossiella</taxon>
    </lineage>
</organism>
<sequence>MSRVPPEHDEHANMLAWIGGRFDPDEFDPKMATKAMRKVT</sequence>
<dbReference type="RefSeq" id="WP_145234639.1">
    <property type="nucleotide sequence ID" value="NZ_CP036273.1"/>
</dbReference>
<keyword evidence="2" id="KW-1185">Reference proteome</keyword>
<dbReference type="KEGG" id="uli:ETAA1_08810"/>
<dbReference type="OrthoDB" id="9801392at2"/>
<gene>
    <name evidence="1" type="ORF">ETAA1_08810</name>
</gene>